<accession>A0A4Z1TDC8</accession>
<feature type="compositionally biased region" description="Acidic residues" evidence="1">
    <location>
        <begin position="248"/>
        <end position="260"/>
    </location>
</feature>
<keyword evidence="3" id="KW-1185">Reference proteome</keyword>
<dbReference type="EMBL" id="VDLU01000001">
    <property type="protein sequence ID" value="TNJ30539.1"/>
    <property type="molecule type" value="Genomic_DNA"/>
</dbReference>
<sequence>MSVPIIWLGQEALFVGALMSRTVALNGRCDFFRRAFGSSLGYRGVFIDPRPQLIRTAYQRATCQGTKVLGLSFITVKEYSLSITAEDFLELRTIDGITNPQARDIFINSAEFPNKAILEVRTSDRLSLALIYTLLYYIRRQFPVATDTMFICDPTDSIVGLLNPVLTALRDLVKMHVLFLGKDWVSIPTLELCNYTLTCSIACRLAASVLVLPYTQPDLVASFKDKSALIRFLGLSVRGKFSSNKDETSDEKDDKDDVETEPTLLQKHEQSMYQHLSGVSEIPMLTSFEGLKTYSYPVYAMLVILHLLQDDILNHICLHCPASAFSVTGQRGSLASLHLSFSAHKTIVNVARELVGQVRALSGGNYYALTHHAICISEQATRWKPEIEKAFLTLSPASGRRREQRRTVPKDFAFSCLIYQNRLGGTPLFAEVCLYASCGSILTDLFCYLAEKTRTSIEANACGIFDTQRLLDCAAHISQLRLDLEAMCT</sequence>
<reference evidence="2 3" key="1">
    <citation type="submission" date="2019-05" db="EMBL/GenBank/DDBJ databases">
        <title>The compact genome of Giardia muris reveals important steps in the evolution of intestinal protozoan parasites.</title>
        <authorList>
            <person name="Xu F."/>
            <person name="Jimenez-Gonzalez A."/>
            <person name="Einarsson E."/>
            <person name="Astvaldsson A."/>
            <person name="Peirasmaki D."/>
            <person name="Eckmann L."/>
            <person name="Andersson J.O."/>
            <person name="Svard S.G."/>
            <person name="Jerlstrom-Hultqvist J."/>
        </authorList>
    </citation>
    <scope>NUCLEOTIDE SEQUENCE [LARGE SCALE GENOMIC DNA]</scope>
    <source>
        <strain evidence="2 3">Roberts-Thomson</strain>
    </source>
</reference>
<dbReference type="VEuPathDB" id="GiardiaDB:GMRT_12304"/>
<proteinExistence type="predicted"/>
<feature type="region of interest" description="Disordered" evidence="1">
    <location>
        <begin position="241"/>
        <end position="260"/>
    </location>
</feature>
<protein>
    <submittedName>
        <fullName evidence="2">Uncharacterized protein</fullName>
    </submittedName>
</protein>
<organism evidence="2 3">
    <name type="scientific">Giardia muris</name>
    <dbReference type="NCBI Taxonomy" id="5742"/>
    <lineage>
        <taxon>Eukaryota</taxon>
        <taxon>Metamonada</taxon>
        <taxon>Diplomonadida</taxon>
        <taxon>Hexamitidae</taxon>
        <taxon>Giardiinae</taxon>
        <taxon>Giardia</taxon>
    </lineage>
</organism>
<name>A0A4Z1TDC8_GIAMU</name>
<dbReference type="Proteomes" id="UP000315496">
    <property type="component" value="Chromosome 1"/>
</dbReference>
<dbReference type="OrthoDB" id="10249774at2759"/>
<evidence type="ECO:0000256" key="1">
    <source>
        <dbReference type="SAM" id="MobiDB-lite"/>
    </source>
</evidence>
<evidence type="ECO:0000313" key="3">
    <source>
        <dbReference type="Proteomes" id="UP000315496"/>
    </source>
</evidence>
<dbReference type="AlphaFoldDB" id="A0A4Z1TDC8"/>
<comment type="caution">
    <text evidence="2">The sequence shown here is derived from an EMBL/GenBank/DDBJ whole genome shotgun (WGS) entry which is preliminary data.</text>
</comment>
<gene>
    <name evidence="2" type="ORF">GMRT_12304</name>
</gene>
<evidence type="ECO:0000313" key="2">
    <source>
        <dbReference type="EMBL" id="TNJ30539.1"/>
    </source>
</evidence>